<reference evidence="1" key="1">
    <citation type="submission" date="2021-06" db="EMBL/GenBank/DDBJ databases">
        <title>Comparative genomics, transcriptomics and evolutionary studies reveal genomic signatures of adaptation to plant cell wall in hemibiotrophic fungi.</title>
        <authorList>
            <consortium name="DOE Joint Genome Institute"/>
            <person name="Baroncelli R."/>
            <person name="Diaz J.F."/>
            <person name="Benocci T."/>
            <person name="Peng M."/>
            <person name="Battaglia E."/>
            <person name="Haridas S."/>
            <person name="Andreopoulos W."/>
            <person name="Labutti K."/>
            <person name="Pangilinan J."/>
            <person name="Floch G.L."/>
            <person name="Makela M.R."/>
            <person name="Henrissat B."/>
            <person name="Grigoriev I.V."/>
            <person name="Crouch J.A."/>
            <person name="De Vries R.P."/>
            <person name="Sukno S.A."/>
            <person name="Thon M.R."/>
        </authorList>
    </citation>
    <scope>NUCLEOTIDE SEQUENCE</scope>
    <source>
        <strain evidence="1">CBS 125086</strain>
    </source>
</reference>
<protein>
    <submittedName>
        <fullName evidence="1">Uncharacterized protein</fullName>
    </submittedName>
</protein>
<evidence type="ECO:0000313" key="2">
    <source>
        <dbReference type="Proteomes" id="UP001230504"/>
    </source>
</evidence>
<sequence>MMYLYVRHTTLFVDGVRSWVRSGLGDSGWTSILCLARKTLLNSRLVLASARCASPQTPCDSERRRYRVIFATKKKKTILPLGLVTWLFLCISCCRNRQHAMIGRVYNRHGPMRNAARRTSAFSRFAEPDETTAVGHGPCLGETGRVKGLPILSVRCHFP</sequence>
<proteinExistence type="predicted"/>
<dbReference type="EMBL" id="JAHLJV010000001">
    <property type="protein sequence ID" value="KAK1600601.1"/>
    <property type="molecule type" value="Genomic_DNA"/>
</dbReference>
<name>A0AAD8QDE6_9PEZI</name>
<dbReference type="AlphaFoldDB" id="A0AAD8QDE6"/>
<dbReference type="Proteomes" id="UP001230504">
    <property type="component" value="Unassembled WGS sequence"/>
</dbReference>
<keyword evidence="2" id="KW-1185">Reference proteome</keyword>
<dbReference type="RefSeq" id="XP_060421097.1">
    <property type="nucleotide sequence ID" value="XM_060551867.1"/>
</dbReference>
<evidence type="ECO:0000313" key="1">
    <source>
        <dbReference type="EMBL" id="KAK1600601.1"/>
    </source>
</evidence>
<gene>
    <name evidence="1" type="ORF">LY79DRAFT_25222</name>
</gene>
<comment type="caution">
    <text evidence="1">The sequence shown here is derived from an EMBL/GenBank/DDBJ whole genome shotgun (WGS) entry which is preliminary data.</text>
</comment>
<organism evidence="1 2">
    <name type="scientific">Colletotrichum navitas</name>
    <dbReference type="NCBI Taxonomy" id="681940"/>
    <lineage>
        <taxon>Eukaryota</taxon>
        <taxon>Fungi</taxon>
        <taxon>Dikarya</taxon>
        <taxon>Ascomycota</taxon>
        <taxon>Pezizomycotina</taxon>
        <taxon>Sordariomycetes</taxon>
        <taxon>Hypocreomycetidae</taxon>
        <taxon>Glomerellales</taxon>
        <taxon>Glomerellaceae</taxon>
        <taxon>Colletotrichum</taxon>
        <taxon>Colletotrichum graminicola species complex</taxon>
    </lineage>
</organism>
<accession>A0AAD8QDE6</accession>
<dbReference type="GeneID" id="85436107"/>